<dbReference type="Proteomes" id="UP001596072">
    <property type="component" value="Unassembled WGS sequence"/>
</dbReference>
<keyword evidence="3" id="KW-1185">Reference proteome</keyword>
<reference evidence="3" key="1">
    <citation type="journal article" date="2019" name="Int. J. Syst. Evol. Microbiol.">
        <title>The Global Catalogue of Microorganisms (GCM) 10K type strain sequencing project: providing services to taxonomists for standard genome sequencing and annotation.</title>
        <authorList>
            <consortium name="The Broad Institute Genomics Platform"/>
            <consortium name="The Broad Institute Genome Sequencing Center for Infectious Disease"/>
            <person name="Wu L."/>
            <person name="Ma J."/>
        </authorList>
    </citation>
    <scope>NUCLEOTIDE SEQUENCE [LARGE SCALE GENOMIC DNA]</scope>
    <source>
        <strain evidence="3">YIM 94188</strain>
    </source>
</reference>
<dbReference type="PIRSF" id="PIRSF010260">
    <property type="entry name" value="UCP010260"/>
    <property type="match status" value="1"/>
</dbReference>
<gene>
    <name evidence="2" type="ORF">ACFPQB_06795</name>
</gene>
<sequence>MAVQHLDEVPAARLRSAAYTYGPVGQTASGPPPGFAWFERSATLARRDFAAVTEELFMWRLHERAGLRVWVSDAPLRANTVVLMRLGAGPASLRLPCRVVYVVDEPGLRGFAYGTLPGHPEAGEECFLLRHHDDGSIELTISAFSRPATRLARLGGALSRKAQQLMTGRYLRALDSSG</sequence>
<accession>A0ABW0ZCP2</accession>
<evidence type="ECO:0000313" key="2">
    <source>
        <dbReference type="EMBL" id="MFC5728621.1"/>
    </source>
</evidence>
<name>A0ABW0ZCP2_9ACTN</name>
<proteinExistence type="predicted"/>
<evidence type="ECO:0000259" key="1">
    <source>
        <dbReference type="Pfam" id="PF09348"/>
    </source>
</evidence>
<dbReference type="InterPro" id="IPR014457">
    <property type="entry name" value="UCP010260"/>
</dbReference>
<dbReference type="InterPro" id="IPR018960">
    <property type="entry name" value="DUF1990"/>
</dbReference>
<dbReference type="RefSeq" id="WP_136436985.1">
    <property type="nucleotide sequence ID" value="NZ_JBHSNS010000002.1"/>
</dbReference>
<protein>
    <submittedName>
        <fullName evidence="2">DUF1990 family protein</fullName>
    </submittedName>
</protein>
<dbReference type="EMBL" id="JBHSNS010000002">
    <property type="protein sequence ID" value="MFC5728621.1"/>
    <property type="molecule type" value="Genomic_DNA"/>
</dbReference>
<feature type="domain" description="DUF1990" evidence="1">
    <location>
        <begin position="20"/>
        <end position="173"/>
    </location>
</feature>
<organism evidence="2 3">
    <name type="scientific">Nocardioides vastitatis</name>
    <dbReference type="NCBI Taxonomy" id="2568655"/>
    <lineage>
        <taxon>Bacteria</taxon>
        <taxon>Bacillati</taxon>
        <taxon>Actinomycetota</taxon>
        <taxon>Actinomycetes</taxon>
        <taxon>Propionibacteriales</taxon>
        <taxon>Nocardioidaceae</taxon>
        <taxon>Nocardioides</taxon>
    </lineage>
</organism>
<comment type="caution">
    <text evidence="2">The sequence shown here is derived from an EMBL/GenBank/DDBJ whole genome shotgun (WGS) entry which is preliminary data.</text>
</comment>
<dbReference type="PANTHER" id="PTHR34202">
    <property type="entry name" value="UPF0548 PROTEIN"/>
    <property type="match status" value="1"/>
</dbReference>
<dbReference type="PANTHER" id="PTHR34202:SF1">
    <property type="entry name" value="UPF0548 PROTEIN"/>
    <property type="match status" value="1"/>
</dbReference>
<dbReference type="Pfam" id="PF09348">
    <property type="entry name" value="DUF1990"/>
    <property type="match status" value="1"/>
</dbReference>
<evidence type="ECO:0000313" key="3">
    <source>
        <dbReference type="Proteomes" id="UP001596072"/>
    </source>
</evidence>